<dbReference type="EMBL" id="JAMPLM010000011">
    <property type="protein sequence ID" value="MEP1059552.1"/>
    <property type="molecule type" value="Genomic_DNA"/>
</dbReference>
<gene>
    <name evidence="3" type="ORF">NDI38_13990</name>
</gene>
<comment type="caution">
    <text evidence="3">The sequence shown here is derived from an EMBL/GenBank/DDBJ whole genome shotgun (WGS) entry which is preliminary data.</text>
</comment>
<evidence type="ECO:0000313" key="4">
    <source>
        <dbReference type="Proteomes" id="UP001476950"/>
    </source>
</evidence>
<feature type="domain" description="FecR protein" evidence="2">
    <location>
        <begin position="34"/>
        <end position="117"/>
    </location>
</feature>
<dbReference type="PANTHER" id="PTHR38731">
    <property type="entry name" value="LIPL45-RELATED LIPOPROTEIN-RELATED"/>
    <property type="match status" value="1"/>
</dbReference>
<feature type="region of interest" description="Disordered" evidence="1">
    <location>
        <begin position="1"/>
        <end position="29"/>
    </location>
</feature>
<dbReference type="InterPro" id="IPR006860">
    <property type="entry name" value="FecR"/>
</dbReference>
<protein>
    <submittedName>
        <fullName evidence="3">FecR domain-containing protein</fullName>
    </submittedName>
</protein>
<evidence type="ECO:0000259" key="2">
    <source>
        <dbReference type="Pfam" id="PF04773"/>
    </source>
</evidence>
<evidence type="ECO:0000256" key="1">
    <source>
        <dbReference type="SAM" id="MobiDB-lite"/>
    </source>
</evidence>
<dbReference type="Pfam" id="PF04773">
    <property type="entry name" value="FecR"/>
    <property type="match status" value="1"/>
</dbReference>
<sequence>MQRAAVGDRLQTVGDRLNSGNNSTPNLFMDTGVGTVEMSEKTTLRVRQLDIATDNVRITCLEVPTGNVRLRVRPFTNKGSQFEIQTPVGVSGVRGTEFEVAVQPKSKTGLAVLEGSVVTAAQDQAVSVAQGRQNFTMLREAPSTPVKLTNDTSLRYNFETIVERRVQLARLRAQVDPVNSVTVDEVSQITDRRGVFQTDLRPMPSYLRMQVIVTTPLGRTKTYALALQ</sequence>
<reference evidence="3 4" key="1">
    <citation type="submission" date="2022-04" db="EMBL/GenBank/DDBJ databases">
        <title>Positive selection, recombination, and allopatry shape intraspecific diversity of widespread and dominant cyanobacteria.</title>
        <authorList>
            <person name="Wei J."/>
            <person name="Shu W."/>
            <person name="Hu C."/>
        </authorList>
    </citation>
    <scope>NUCLEOTIDE SEQUENCE [LARGE SCALE GENOMIC DNA]</scope>
    <source>
        <strain evidence="3 4">AS-A4</strain>
    </source>
</reference>
<proteinExistence type="predicted"/>
<dbReference type="PANTHER" id="PTHR38731:SF1">
    <property type="entry name" value="FECR PROTEIN DOMAIN-CONTAINING PROTEIN"/>
    <property type="match status" value="1"/>
</dbReference>
<keyword evidence="4" id="KW-1185">Reference proteome</keyword>
<dbReference type="Proteomes" id="UP001476950">
    <property type="component" value="Unassembled WGS sequence"/>
</dbReference>
<dbReference type="RefSeq" id="WP_190446516.1">
    <property type="nucleotide sequence ID" value="NZ_JAMPLM010000011.1"/>
</dbReference>
<name>A0ABV0KKC2_9CYAN</name>
<organism evidence="3 4">
    <name type="scientific">Stenomitos frigidus AS-A4</name>
    <dbReference type="NCBI Taxonomy" id="2933935"/>
    <lineage>
        <taxon>Bacteria</taxon>
        <taxon>Bacillati</taxon>
        <taxon>Cyanobacteriota</taxon>
        <taxon>Cyanophyceae</taxon>
        <taxon>Leptolyngbyales</taxon>
        <taxon>Leptolyngbyaceae</taxon>
        <taxon>Stenomitos</taxon>
    </lineage>
</organism>
<accession>A0ABV0KKC2</accession>
<dbReference type="Gene3D" id="2.60.120.1440">
    <property type="match status" value="1"/>
</dbReference>
<evidence type="ECO:0000313" key="3">
    <source>
        <dbReference type="EMBL" id="MEP1059552.1"/>
    </source>
</evidence>